<protein>
    <submittedName>
        <fullName evidence="1">Uncharacterized protein</fullName>
    </submittedName>
</protein>
<proteinExistence type="predicted"/>
<keyword evidence="2" id="KW-1185">Reference proteome</keyword>
<sequence length="52" mass="5396">MMHAAVRSCCAAVRFSLVAVAGRPPLRRISGDVVTAGLNSSRAWFGPVLGSP</sequence>
<evidence type="ECO:0000313" key="2">
    <source>
        <dbReference type="Proteomes" id="UP000250235"/>
    </source>
</evidence>
<dbReference type="Proteomes" id="UP000250235">
    <property type="component" value="Unassembled WGS sequence"/>
</dbReference>
<dbReference type="AlphaFoldDB" id="A0A2Z6ZUE6"/>
<name>A0A2Z6ZUE6_9LAMI</name>
<accession>A0A2Z6ZUE6</accession>
<reference evidence="1 2" key="1">
    <citation type="journal article" date="2015" name="Proc. Natl. Acad. Sci. U.S.A.">
        <title>The resurrection genome of Boea hygrometrica: A blueprint for survival of dehydration.</title>
        <authorList>
            <person name="Xiao L."/>
            <person name="Yang G."/>
            <person name="Zhang L."/>
            <person name="Yang X."/>
            <person name="Zhao S."/>
            <person name="Ji Z."/>
            <person name="Zhou Q."/>
            <person name="Hu M."/>
            <person name="Wang Y."/>
            <person name="Chen M."/>
            <person name="Xu Y."/>
            <person name="Jin H."/>
            <person name="Xiao X."/>
            <person name="Hu G."/>
            <person name="Bao F."/>
            <person name="Hu Y."/>
            <person name="Wan P."/>
            <person name="Li L."/>
            <person name="Deng X."/>
            <person name="Kuang T."/>
            <person name="Xiang C."/>
            <person name="Zhu J.K."/>
            <person name="Oliver M.J."/>
            <person name="He Y."/>
        </authorList>
    </citation>
    <scope>NUCLEOTIDE SEQUENCE [LARGE SCALE GENOMIC DNA]</scope>
    <source>
        <strain evidence="2">cv. XS01</strain>
    </source>
</reference>
<organism evidence="1 2">
    <name type="scientific">Dorcoceras hygrometricum</name>
    <dbReference type="NCBI Taxonomy" id="472368"/>
    <lineage>
        <taxon>Eukaryota</taxon>
        <taxon>Viridiplantae</taxon>
        <taxon>Streptophyta</taxon>
        <taxon>Embryophyta</taxon>
        <taxon>Tracheophyta</taxon>
        <taxon>Spermatophyta</taxon>
        <taxon>Magnoliopsida</taxon>
        <taxon>eudicotyledons</taxon>
        <taxon>Gunneridae</taxon>
        <taxon>Pentapetalae</taxon>
        <taxon>asterids</taxon>
        <taxon>lamiids</taxon>
        <taxon>Lamiales</taxon>
        <taxon>Gesneriaceae</taxon>
        <taxon>Didymocarpoideae</taxon>
        <taxon>Trichosporeae</taxon>
        <taxon>Loxocarpinae</taxon>
        <taxon>Dorcoceras</taxon>
    </lineage>
</organism>
<dbReference type="EMBL" id="KV087001">
    <property type="protein sequence ID" value="KZT76862.1"/>
    <property type="molecule type" value="Genomic_DNA"/>
</dbReference>
<evidence type="ECO:0000313" key="1">
    <source>
        <dbReference type="EMBL" id="KZT76862.1"/>
    </source>
</evidence>
<gene>
    <name evidence="1" type="ORF">F511_46113</name>
</gene>